<keyword evidence="3 4" id="KW-0862">Zinc</keyword>
<feature type="region of interest" description="Disordered" evidence="5">
    <location>
        <begin position="97"/>
        <end position="117"/>
    </location>
</feature>
<dbReference type="InterPro" id="IPR001293">
    <property type="entry name" value="Znf_TRAF"/>
</dbReference>
<evidence type="ECO:0000313" key="7">
    <source>
        <dbReference type="EMBL" id="EEC06203.1"/>
    </source>
</evidence>
<accession>B7PHY1</accession>
<dbReference type="SUPFAM" id="SSF49599">
    <property type="entry name" value="TRAF domain-like"/>
    <property type="match status" value="1"/>
</dbReference>
<dbReference type="InParanoid" id="B7PHY1"/>
<dbReference type="InterPro" id="IPR013083">
    <property type="entry name" value="Znf_RING/FYVE/PHD"/>
</dbReference>
<dbReference type="VEuPathDB" id="VectorBase:ISCI005080"/>
<evidence type="ECO:0000256" key="4">
    <source>
        <dbReference type="PROSITE-ProRule" id="PRU00207"/>
    </source>
</evidence>
<evidence type="ECO:0000256" key="1">
    <source>
        <dbReference type="ARBA" id="ARBA00022723"/>
    </source>
</evidence>
<reference evidence="7 9" key="1">
    <citation type="submission" date="2008-03" db="EMBL/GenBank/DDBJ databases">
        <title>Annotation of Ixodes scapularis.</title>
        <authorList>
            <consortium name="Ixodes scapularis Genome Project Consortium"/>
            <person name="Caler E."/>
            <person name="Hannick L.I."/>
            <person name="Bidwell S."/>
            <person name="Joardar V."/>
            <person name="Thiagarajan M."/>
            <person name="Amedeo P."/>
            <person name="Galinsky K.J."/>
            <person name="Schobel S."/>
            <person name="Inman J."/>
            <person name="Hostetler J."/>
            <person name="Miller J."/>
            <person name="Hammond M."/>
            <person name="Megy K."/>
            <person name="Lawson D."/>
            <person name="Kodira C."/>
            <person name="Sutton G."/>
            <person name="Meyer J."/>
            <person name="Hill C.A."/>
            <person name="Birren B."/>
            <person name="Nene V."/>
            <person name="Collins F."/>
            <person name="Alarcon-Chaidez F."/>
            <person name="Wikel S."/>
            <person name="Strausberg R."/>
        </authorList>
    </citation>
    <scope>NUCLEOTIDE SEQUENCE [LARGE SCALE GENOMIC DNA]</scope>
    <source>
        <strain evidence="9">Wikel</strain>
        <strain evidence="7">Wikel colony</strain>
    </source>
</reference>
<dbReference type="EnsemblMetazoa" id="ISCW005080-RA">
    <property type="protein sequence ID" value="ISCW005080-PA"/>
    <property type="gene ID" value="ISCW005080"/>
</dbReference>
<keyword evidence="1 4" id="KW-0479">Metal-binding</keyword>
<dbReference type="EMBL" id="ABJB010780954">
    <property type="status" value="NOT_ANNOTATED_CDS"/>
    <property type="molecule type" value="Genomic_DNA"/>
</dbReference>
<dbReference type="Proteomes" id="UP000001555">
    <property type="component" value="Unassembled WGS sequence"/>
</dbReference>
<evidence type="ECO:0000259" key="6">
    <source>
        <dbReference type="PROSITE" id="PS50145"/>
    </source>
</evidence>
<reference evidence="8" key="2">
    <citation type="submission" date="2020-05" db="UniProtKB">
        <authorList>
            <consortium name="EnsemblMetazoa"/>
        </authorList>
    </citation>
    <scope>IDENTIFICATION</scope>
    <source>
        <strain evidence="8">wikel</strain>
    </source>
</reference>
<dbReference type="AlphaFoldDB" id="B7PHY1"/>
<dbReference type="PROSITE" id="PS50145">
    <property type="entry name" value="ZF_TRAF"/>
    <property type="match status" value="1"/>
</dbReference>
<evidence type="ECO:0000256" key="5">
    <source>
        <dbReference type="SAM" id="MobiDB-lite"/>
    </source>
</evidence>
<protein>
    <recommendedName>
        <fullName evidence="6">TRAF-type domain-containing protein</fullName>
    </recommendedName>
</protein>
<keyword evidence="2 4" id="KW-0863">Zinc-finger</keyword>
<evidence type="ECO:0000313" key="8">
    <source>
        <dbReference type="EnsemblMetazoa" id="ISCW005080-PA"/>
    </source>
</evidence>
<dbReference type="HOGENOM" id="CLU_1847338_0_0_1"/>
<evidence type="ECO:0000256" key="2">
    <source>
        <dbReference type="ARBA" id="ARBA00022771"/>
    </source>
</evidence>
<dbReference type="EMBL" id="ABJB010453140">
    <property type="status" value="NOT_ANNOTATED_CDS"/>
    <property type="molecule type" value="Genomic_DNA"/>
</dbReference>
<dbReference type="VEuPathDB" id="VectorBase:ISCW005080"/>
<dbReference type="GO" id="GO:0008270">
    <property type="term" value="F:zinc ion binding"/>
    <property type="evidence" value="ECO:0007669"/>
    <property type="project" value="UniProtKB-KW"/>
</dbReference>
<organism>
    <name type="scientific">Ixodes scapularis</name>
    <name type="common">Black-legged tick</name>
    <name type="synonym">Deer tick</name>
    <dbReference type="NCBI Taxonomy" id="6945"/>
    <lineage>
        <taxon>Eukaryota</taxon>
        <taxon>Metazoa</taxon>
        <taxon>Ecdysozoa</taxon>
        <taxon>Arthropoda</taxon>
        <taxon>Chelicerata</taxon>
        <taxon>Arachnida</taxon>
        <taxon>Acari</taxon>
        <taxon>Parasitiformes</taxon>
        <taxon>Ixodida</taxon>
        <taxon>Ixodoidea</taxon>
        <taxon>Ixodidae</taxon>
        <taxon>Ixodinae</taxon>
        <taxon>Ixodes</taxon>
    </lineage>
</organism>
<dbReference type="EMBL" id="DS715471">
    <property type="protein sequence ID" value="EEC06203.1"/>
    <property type="molecule type" value="Genomic_DNA"/>
</dbReference>
<feature type="zinc finger region" description="TRAF-type" evidence="4">
    <location>
        <begin position="59"/>
        <end position="94"/>
    </location>
</feature>
<dbReference type="Gene3D" id="3.30.40.10">
    <property type="entry name" value="Zinc/RING finger domain, C3HC4 (zinc finger)"/>
    <property type="match status" value="1"/>
</dbReference>
<evidence type="ECO:0000313" key="9">
    <source>
        <dbReference type="Proteomes" id="UP000001555"/>
    </source>
</evidence>
<dbReference type="PaxDb" id="6945-B7PHY1"/>
<gene>
    <name evidence="7" type="ORF">IscW_ISCW005080</name>
</gene>
<dbReference type="VEuPathDB" id="VectorBase:ISCP_029104"/>
<dbReference type="OrthoDB" id="6499288at2759"/>
<name>B7PHY1_IXOSC</name>
<keyword evidence="9" id="KW-1185">Reference proteome</keyword>
<evidence type="ECO:0000256" key="3">
    <source>
        <dbReference type="ARBA" id="ARBA00022833"/>
    </source>
</evidence>
<feature type="domain" description="TRAF-type" evidence="6">
    <location>
        <begin position="59"/>
        <end position="94"/>
    </location>
</feature>
<sequence>MPDCSTFWVSGFGKGLEMRPMNFQSPVPNFYVCSFCRVFCWNAPNGCAFSGTCMDVLQHFEQDCGFHSTSCPNCDALVLRDDVVEHLKSECAARVVQRSRRRHPELQSPREQGGVGAKREFVPSDRKGHWVRPTVQCPV</sequence>
<proteinExistence type="predicted"/>